<reference evidence="2" key="1">
    <citation type="submission" date="2020-10" db="EMBL/GenBank/DDBJ databases">
        <authorList>
            <person name="Castelo-Branco R."/>
            <person name="Eusebio N."/>
            <person name="Adriana R."/>
            <person name="Vieira A."/>
            <person name="Brugerolle De Fraissinette N."/>
            <person name="Rezende De Castro R."/>
            <person name="Schneider M.P."/>
            <person name="Vasconcelos V."/>
            <person name="Leao P.N."/>
        </authorList>
    </citation>
    <scope>NUCLEOTIDE SEQUENCE</scope>
    <source>
        <strain evidence="2">LEGE 12446</strain>
    </source>
</reference>
<evidence type="ECO:0000256" key="1">
    <source>
        <dbReference type="SAM" id="MobiDB-lite"/>
    </source>
</evidence>
<comment type="caution">
    <text evidence="2">The sequence shown here is derived from an EMBL/GenBank/DDBJ whole genome shotgun (WGS) entry which is preliminary data.</text>
</comment>
<gene>
    <name evidence="2" type="ORF">IQ276_15280</name>
</gene>
<name>A0A8J7DAV3_DESMC</name>
<organism evidence="2 3">
    <name type="scientific">Desmonostoc muscorum LEGE 12446</name>
    <dbReference type="NCBI Taxonomy" id="1828758"/>
    <lineage>
        <taxon>Bacteria</taxon>
        <taxon>Bacillati</taxon>
        <taxon>Cyanobacteriota</taxon>
        <taxon>Cyanophyceae</taxon>
        <taxon>Nostocales</taxon>
        <taxon>Nostocaceae</taxon>
        <taxon>Desmonostoc</taxon>
    </lineage>
</organism>
<evidence type="ECO:0000313" key="3">
    <source>
        <dbReference type="Proteomes" id="UP000622533"/>
    </source>
</evidence>
<evidence type="ECO:0000313" key="2">
    <source>
        <dbReference type="EMBL" id="MBE9023746.1"/>
    </source>
</evidence>
<keyword evidence="3" id="KW-1185">Reference proteome</keyword>
<feature type="compositionally biased region" description="Polar residues" evidence="1">
    <location>
        <begin position="109"/>
        <end position="120"/>
    </location>
</feature>
<dbReference type="AlphaFoldDB" id="A0A8J7DAV3"/>
<feature type="region of interest" description="Disordered" evidence="1">
    <location>
        <begin position="66"/>
        <end position="88"/>
    </location>
</feature>
<feature type="region of interest" description="Disordered" evidence="1">
    <location>
        <begin position="100"/>
        <end position="131"/>
    </location>
</feature>
<dbReference type="EMBL" id="JADEXS010000189">
    <property type="protein sequence ID" value="MBE9023746.1"/>
    <property type="molecule type" value="Genomic_DNA"/>
</dbReference>
<dbReference type="Proteomes" id="UP000622533">
    <property type="component" value="Unassembled WGS sequence"/>
</dbReference>
<protein>
    <submittedName>
        <fullName evidence="2">Uncharacterized protein</fullName>
    </submittedName>
</protein>
<sequence length="334" mass="37613">MAYARHQGETTTSEILRIALGIELGRQEMIYTKRVSAILRSNGWEQYRQKIGNSRPWAWRLKSSPENQKSLGNKADQGGSPGSLSPNLELDTELENQKSLGNKADQGRSPGSLSQNSQSDPPCDPARRITPQPLHNETFELINPPVIRLDPPTLPNFSENNFVAQAQITATSTEPTGDSSAVTRPAKCRYYQIVEAKPTIFKIETDFGTVSVSAEPYHRLGTGESKIWFEFQTPDGQILTKSIKADPDKKLYPRLAKECSVVRQWQEKTRKHFASKIENPGCKFKVRILGNDDYEWVEDCILKTVPNYPIATHFIFKTPNNTVITSQLGEFEEM</sequence>
<proteinExistence type="predicted"/>
<accession>A0A8J7DAV3</accession>